<sequence length="238" mass="26500">MEILSVIRDAGIAGAPLQYEWDVEVSRSITYPLEEEHPRLARAFELISDRAALALAMASAEWVAQRFEGIIDIGDALMRIEAGYAAVIDPRLATLPTPDEPFPDELQDAHGPLKLARMIITTAFEYMKDGEGVVDESLSMALLARHVCPQRKKYDAWLSAVLKGAAKHYPYVEDEPPEQQSPVPREFFDLTPDWTPAHATTELRAFLASLDPARNPYLIADEVLRAQRDPASVPPQKP</sequence>
<evidence type="ECO:0000313" key="2">
    <source>
        <dbReference type="Proteomes" id="UP000054740"/>
    </source>
</evidence>
<dbReference type="AlphaFoldDB" id="A0A158GCC3"/>
<reference evidence="2" key="1">
    <citation type="submission" date="2016-01" db="EMBL/GenBank/DDBJ databases">
        <authorList>
            <person name="Peeters C."/>
        </authorList>
    </citation>
    <scope>NUCLEOTIDE SEQUENCE [LARGE SCALE GENOMIC DNA]</scope>
</reference>
<dbReference type="EMBL" id="FCNY02000004">
    <property type="protein sequence ID" value="SAL29706.1"/>
    <property type="molecule type" value="Genomic_DNA"/>
</dbReference>
<keyword evidence="2" id="KW-1185">Reference proteome</keyword>
<accession>A0A158GCC3</accession>
<proteinExistence type="predicted"/>
<organism evidence="1 2">
    <name type="scientific">Caballeronia cordobensis</name>
    <name type="common">Burkholderia cordobensis</name>
    <dbReference type="NCBI Taxonomy" id="1353886"/>
    <lineage>
        <taxon>Bacteria</taxon>
        <taxon>Pseudomonadati</taxon>
        <taxon>Pseudomonadota</taxon>
        <taxon>Betaproteobacteria</taxon>
        <taxon>Burkholderiales</taxon>
        <taxon>Burkholderiaceae</taxon>
        <taxon>Caballeronia</taxon>
    </lineage>
</organism>
<dbReference type="Proteomes" id="UP000054740">
    <property type="component" value="Unassembled WGS sequence"/>
</dbReference>
<protein>
    <submittedName>
        <fullName evidence="1">Uncharacterized protein</fullName>
    </submittedName>
</protein>
<evidence type="ECO:0000313" key="1">
    <source>
        <dbReference type="EMBL" id="SAL29706.1"/>
    </source>
</evidence>
<dbReference type="RefSeq" id="WP_053572027.1">
    <property type="nucleotide sequence ID" value="NZ_FCNY02000004.1"/>
</dbReference>
<name>A0A158GCC3_CABCO</name>
<gene>
    <name evidence="1" type="ORF">AWB70_01780</name>
</gene>